<keyword evidence="1" id="KW-1133">Transmembrane helix</keyword>
<proteinExistence type="predicted"/>
<evidence type="ECO:0000256" key="1">
    <source>
        <dbReference type="SAM" id="Phobius"/>
    </source>
</evidence>
<dbReference type="AlphaFoldDB" id="A0A4Y4DN96"/>
<evidence type="ECO:0000313" key="2">
    <source>
        <dbReference type="EMBL" id="GED05135.1"/>
    </source>
</evidence>
<accession>A0A4Y4DN96</accession>
<comment type="caution">
    <text evidence="2">The sequence shown here is derived from an EMBL/GenBank/DDBJ whole genome shotgun (WGS) entry which is preliminary data.</text>
</comment>
<keyword evidence="1" id="KW-0812">Transmembrane</keyword>
<dbReference type="Proteomes" id="UP000316612">
    <property type="component" value="Unassembled WGS sequence"/>
</dbReference>
<keyword evidence="1" id="KW-0472">Membrane</keyword>
<feature type="transmembrane region" description="Helical" evidence="1">
    <location>
        <begin position="40"/>
        <end position="58"/>
    </location>
</feature>
<evidence type="ECO:0000313" key="3">
    <source>
        <dbReference type="Proteomes" id="UP000316612"/>
    </source>
</evidence>
<reference evidence="2 3" key="1">
    <citation type="submission" date="2019-06" db="EMBL/GenBank/DDBJ databases">
        <title>Whole genome shotgun sequence of Glutamicibacter uratoxydans NBRC 15515.</title>
        <authorList>
            <person name="Hosoyama A."/>
            <person name="Uohara A."/>
            <person name="Ohji S."/>
            <person name="Ichikawa N."/>
        </authorList>
    </citation>
    <scope>NUCLEOTIDE SEQUENCE [LARGE SCALE GENOMIC DNA]</scope>
    <source>
        <strain evidence="2 3">NBRC 15515</strain>
    </source>
</reference>
<keyword evidence="3" id="KW-1185">Reference proteome</keyword>
<dbReference type="EMBL" id="BJNY01000002">
    <property type="protein sequence ID" value="GED05135.1"/>
    <property type="molecule type" value="Genomic_DNA"/>
</dbReference>
<protein>
    <submittedName>
        <fullName evidence="2">Uncharacterized protein</fullName>
    </submittedName>
</protein>
<organism evidence="2 3">
    <name type="scientific">Glutamicibacter uratoxydans</name>
    <name type="common">Arthrobacter uratoxydans</name>
    <dbReference type="NCBI Taxonomy" id="43667"/>
    <lineage>
        <taxon>Bacteria</taxon>
        <taxon>Bacillati</taxon>
        <taxon>Actinomycetota</taxon>
        <taxon>Actinomycetes</taxon>
        <taxon>Micrococcales</taxon>
        <taxon>Micrococcaceae</taxon>
        <taxon>Glutamicibacter</taxon>
    </lineage>
</organism>
<name>A0A4Y4DN96_GLUUR</name>
<sequence>MRSKIGKTAVHALLVLFAARIITGLTISNDLGSMQAWLSLQAWIAPMGFAVIFAVIYWRGQPGDLS</sequence>
<gene>
    <name evidence="2" type="ORF">AUR04nite_06670</name>
</gene>